<evidence type="ECO:0000313" key="4">
    <source>
        <dbReference type="Proteomes" id="UP000628710"/>
    </source>
</evidence>
<dbReference type="InterPro" id="IPR041633">
    <property type="entry name" value="Polbeta"/>
</dbReference>
<dbReference type="Pfam" id="PF18765">
    <property type="entry name" value="Polbeta"/>
    <property type="match status" value="1"/>
</dbReference>
<comment type="caution">
    <text evidence="3">The sequence shown here is derived from an EMBL/GenBank/DDBJ whole genome shotgun (WGS) entry which is preliminary data.</text>
</comment>
<dbReference type="InterPro" id="IPR043519">
    <property type="entry name" value="NT_sf"/>
</dbReference>
<dbReference type="InterPro" id="IPR052548">
    <property type="entry name" value="Type_VII_TA_antitoxin"/>
</dbReference>
<dbReference type="PANTHER" id="PTHR33933:SF1">
    <property type="entry name" value="PROTEIN ADENYLYLTRANSFERASE MNTA-RELATED"/>
    <property type="match status" value="1"/>
</dbReference>
<evidence type="ECO:0000313" key="3">
    <source>
        <dbReference type="EMBL" id="MBJ7537465.1"/>
    </source>
</evidence>
<name>A0A934JJW6_9GAMM</name>
<dbReference type="SUPFAM" id="SSF81593">
    <property type="entry name" value="Nucleotidyltransferase substrate binding subunit/domain"/>
    <property type="match status" value="1"/>
</dbReference>
<evidence type="ECO:0000259" key="2">
    <source>
        <dbReference type="PROSITE" id="PS50910"/>
    </source>
</evidence>
<dbReference type="EMBL" id="JAEMNX010000005">
    <property type="protein sequence ID" value="MBJ7537465.1"/>
    <property type="molecule type" value="Genomic_DNA"/>
</dbReference>
<evidence type="ECO:0000256" key="1">
    <source>
        <dbReference type="SAM" id="MobiDB-lite"/>
    </source>
</evidence>
<dbReference type="SUPFAM" id="SSF81301">
    <property type="entry name" value="Nucleotidyltransferase"/>
    <property type="match status" value="1"/>
</dbReference>
<dbReference type="PANTHER" id="PTHR33933">
    <property type="entry name" value="NUCLEOTIDYLTRANSFERASE"/>
    <property type="match status" value="1"/>
</dbReference>
<organism evidence="3 4">
    <name type="scientific">Marinomonas transparens</name>
    <dbReference type="NCBI Taxonomy" id="2795388"/>
    <lineage>
        <taxon>Bacteria</taxon>
        <taxon>Pseudomonadati</taxon>
        <taxon>Pseudomonadota</taxon>
        <taxon>Gammaproteobacteria</taxon>
        <taxon>Oceanospirillales</taxon>
        <taxon>Oceanospirillaceae</taxon>
        <taxon>Marinomonas</taxon>
    </lineage>
</organism>
<proteinExistence type="predicted"/>
<dbReference type="PROSITE" id="PS50910">
    <property type="entry name" value="HEPN"/>
    <property type="match status" value="1"/>
</dbReference>
<dbReference type="AlphaFoldDB" id="A0A934JJW6"/>
<dbReference type="Gene3D" id="1.20.120.330">
    <property type="entry name" value="Nucleotidyltransferases domain 2"/>
    <property type="match status" value="1"/>
</dbReference>
<dbReference type="RefSeq" id="WP_199467597.1">
    <property type="nucleotide sequence ID" value="NZ_JAEMNX010000005.1"/>
</dbReference>
<reference evidence="3" key="1">
    <citation type="submission" date="2020-12" db="EMBL/GenBank/DDBJ databases">
        <title>Marinomonas arctica sp. nov., a psychrotolerant bacterium isolated from the Arctic.</title>
        <authorList>
            <person name="Zhang Y."/>
        </authorList>
    </citation>
    <scope>NUCLEOTIDE SEQUENCE</scope>
    <source>
        <strain evidence="3">C1424</strain>
    </source>
</reference>
<gene>
    <name evidence="3" type="ORF">I8J31_07180</name>
</gene>
<protein>
    <submittedName>
        <fullName evidence="3">HEPN domain-containing protein</fullName>
    </submittedName>
</protein>
<feature type="region of interest" description="Disordered" evidence="1">
    <location>
        <begin position="1"/>
        <end position="25"/>
    </location>
</feature>
<dbReference type="InterPro" id="IPR007842">
    <property type="entry name" value="HEPN_dom"/>
</dbReference>
<accession>A0A934JJW6</accession>
<sequence length="324" mass="37810">MKKLLDYLPNKEAVSEGEDRADMTQSPRLQTFPKPLSERKLEDIETIATTIRDVLDDFMLDRSGKKSKYRINKIILFGSHAKGTWVNDPANGYVSDYDILVIVNQIALVEEYEIWQAVEDKVKRKVKAPLGLLVHTQKDVSDMLHQGHYFFKDIREEGIELFSANGKELPLANHIPQEEQVEIANKHFKIWFESSTRFLTLSQDSFKREWLNETAFLLHQASEHFFCCTLLVCTNYMPKTHNLEHLRSLCAQQNPEFALLFPADTKEKRRSFQRLKNAYVDGRYSEHYVITLDELNYLASEVETLQRITEQTCQQKIQEYQNGV</sequence>
<dbReference type="Proteomes" id="UP000628710">
    <property type="component" value="Unassembled WGS sequence"/>
</dbReference>
<dbReference type="Pfam" id="PF05168">
    <property type="entry name" value="HEPN"/>
    <property type="match status" value="1"/>
</dbReference>
<dbReference type="Gene3D" id="3.30.460.10">
    <property type="entry name" value="Beta Polymerase, domain 2"/>
    <property type="match status" value="1"/>
</dbReference>
<dbReference type="SMART" id="SM00748">
    <property type="entry name" value="HEPN"/>
    <property type="match status" value="1"/>
</dbReference>
<feature type="compositionally biased region" description="Basic and acidic residues" evidence="1">
    <location>
        <begin position="13"/>
        <end position="22"/>
    </location>
</feature>
<keyword evidence="4" id="KW-1185">Reference proteome</keyword>
<feature type="domain" description="HEPN" evidence="2">
    <location>
        <begin position="192"/>
        <end position="312"/>
    </location>
</feature>